<evidence type="ECO:0000313" key="3">
    <source>
        <dbReference type="Proteomes" id="UP001286313"/>
    </source>
</evidence>
<dbReference type="Proteomes" id="UP001286313">
    <property type="component" value="Unassembled WGS sequence"/>
</dbReference>
<evidence type="ECO:0000313" key="2">
    <source>
        <dbReference type="EMBL" id="KAK3875753.1"/>
    </source>
</evidence>
<reference evidence="2" key="1">
    <citation type="submission" date="2023-10" db="EMBL/GenBank/DDBJ databases">
        <title>Genome assemblies of two species of porcelain crab, Petrolisthes cinctipes and Petrolisthes manimaculis (Anomura: Porcellanidae).</title>
        <authorList>
            <person name="Angst P."/>
        </authorList>
    </citation>
    <scope>NUCLEOTIDE SEQUENCE</scope>
    <source>
        <strain evidence="2">PB745_01</strain>
        <tissue evidence="2">Gill</tissue>
    </source>
</reference>
<comment type="caution">
    <text evidence="2">The sequence shown here is derived from an EMBL/GenBank/DDBJ whole genome shotgun (WGS) entry which is preliminary data.</text>
</comment>
<keyword evidence="3" id="KW-1185">Reference proteome</keyword>
<proteinExistence type="predicted"/>
<protein>
    <submittedName>
        <fullName evidence="2">Uncharacterized protein</fullName>
    </submittedName>
</protein>
<organism evidence="2 3">
    <name type="scientific">Petrolisthes cinctipes</name>
    <name type="common">Flat porcelain crab</name>
    <dbReference type="NCBI Taxonomy" id="88211"/>
    <lineage>
        <taxon>Eukaryota</taxon>
        <taxon>Metazoa</taxon>
        <taxon>Ecdysozoa</taxon>
        <taxon>Arthropoda</taxon>
        <taxon>Crustacea</taxon>
        <taxon>Multicrustacea</taxon>
        <taxon>Malacostraca</taxon>
        <taxon>Eumalacostraca</taxon>
        <taxon>Eucarida</taxon>
        <taxon>Decapoda</taxon>
        <taxon>Pleocyemata</taxon>
        <taxon>Anomura</taxon>
        <taxon>Galatheoidea</taxon>
        <taxon>Porcellanidae</taxon>
        <taxon>Petrolisthes</taxon>
    </lineage>
</organism>
<gene>
    <name evidence="2" type="ORF">Pcinc_019392</name>
</gene>
<keyword evidence="1" id="KW-0472">Membrane</keyword>
<name>A0AAE1KL89_PETCI</name>
<keyword evidence="1" id="KW-1133">Transmembrane helix</keyword>
<keyword evidence="1" id="KW-0812">Transmembrane</keyword>
<dbReference type="AlphaFoldDB" id="A0AAE1KL89"/>
<evidence type="ECO:0000256" key="1">
    <source>
        <dbReference type="SAM" id="Phobius"/>
    </source>
</evidence>
<dbReference type="EMBL" id="JAWQEG010001922">
    <property type="protein sequence ID" value="KAK3875753.1"/>
    <property type="molecule type" value="Genomic_DNA"/>
</dbReference>
<feature type="transmembrane region" description="Helical" evidence="1">
    <location>
        <begin position="123"/>
        <end position="146"/>
    </location>
</feature>
<sequence>MAVMAYKLPTEEEGSMNIVVENSLSYVQATNAEDDIPHVIDFGDGDVHFHTLESDYTYRDDSRKYHKAGKVKVTVIAAHQGHIYFERFLVVIWDRHFTGHPHFHDKCVNERARYYILDLALRWFYIGVLFFIIIILVALMIIAWLLCCSVCAIKKI</sequence>
<accession>A0AAE1KL89</accession>